<evidence type="ECO:0000313" key="4">
    <source>
        <dbReference type="Proteomes" id="UP000198948"/>
    </source>
</evidence>
<dbReference type="CDD" id="cd07385">
    <property type="entry name" value="MPP_YkuE_C"/>
    <property type="match status" value="1"/>
</dbReference>
<dbReference type="InterPro" id="IPR051158">
    <property type="entry name" value="Metallophosphoesterase_sf"/>
</dbReference>
<keyword evidence="1" id="KW-0812">Transmembrane</keyword>
<evidence type="ECO:0000256" key="1">
    <source>
        <dbReference type="SAM" id="Phobius"/>
    </source>
</evidence>
<dbReference type="Gene3D" id="3.60.21.10">
    <property type="match status" value="1"/>
</dbReference>
<dbReference type="InterPro" id="IPR004843">
    <property type="entry name" value="Calcineurin-like_PHP"/>
</dbReference>
<dbReference type="Proteomes" id="UP000198948">
    <property type="component" value="Unassembled WGS sequence"/>
</dbReference>
<dbReference type="Pfam" id="PF00149">
    <property type="entry name" value="Metallophos"/>
    <property type="match status" value="1"/>
</dbReference>
<keyword evidence="1" id="KW-0472">Membrane</keyword>
<feature type="domain" description="Calcineurin-like phosphoesterase" evidence="2">
    <location>
        <begin position="157"/>
        <end position="323"/>
    </location>
</feature>
<keyword evidence="1" id="KW-1133">Transmembrane helix</keyword>
<dbReference type="EMBL" id="FOHA01000014">
    <property type="protein sequence ID" value="SER97479.1"/>
    <property type="molecule type" value="Genomic_DNA"/>
</dbReference>
<reference evidence="3 4" key="1">
    <citation type="submission" date="2016-10" db="EMBL/GenBank/DDBJ databases">
        <authorList>
            <person name="de Groot N.N."/>
        </authorList>
    </citation>
    <scope>NUCLEOTIDE SEQUENCE [LARGE SCALE GENOMIC DNA]</scope>
    <source>
        <strain evidence="3 4">DSM 13760</strain>
    </source>
</reference>
<dbReference type="PANTHER" id="PTHR31302">
    <property type="entry name" value="TRANSMEMBRANE PROTEIN WITH METALLOPHOSPHOESTERASE DOMAIN-RELATED"/>
    <property type="match status" value="1"/>
</dbReference>
<keyword evidence="4" id="KW-1185">Reference proteome</keyword>
<name>A0A1H9TKP0_9LACT</name>
<proteinExistence type="predicted"/>
<dbReference type="InterPro" id="IPR029052">
    <property type="entry name" value="Metallo-depent_PP-like"/>
</dbReference>
<evidence type="ECO:0000259" key="2">
    <source>
        <dbReference type="Pfam" id="PF00149"/>
    </source>
</evidence>
<feature type="transmembrane region" description="Helical" evidence="1">
    <location>
        <begin position="115"/>
        <end position="133"/>
    </location>
</feature>
<sequence>MGREWSRKMRNLIFGIIITVFGFMHYYVGHKLAILLDGILPFNTDILIAMLFACCAVSTLATYLLSDKNVGGFIGKLGSYWLGIILTSLVLFGLTDLLLQCIHLFKKDFNPADQLSIGLPLIVIIGVFIYGVWHAKQLKTTEYQITIDKKSDLASLNIVMFSDIHLGYINDAHQFEKIVSLVNEQQPDLILIPGDLFDGNFEAVQEPDRIMQLFHQLKAKYGVYLSWGNHDAGANFDKMKAFIKDSNITLLEDELILIENKLAIAGRKDISPIGNQNEKRKEMAASLAEVDASIPLIVLDHQPSTIHDYEENVDLIVAGHTHQGQVFPFSLVTRLAFAVDYGYYQTAHHNQVIVTSGAKTWGPPMRIGTNCEIVKIKVTFQ</sequence>
<dbReference type="PANTHER" id="PTHR31302:SF0">
    <property type="entry name" value="TRANSMEMBRANE PROTEIN WITH METALLOPHOSPHOESTERASE DOMAIN"/>
    <property type="match status" value="1"/>
</dbReference>
<evidence type="ECO:0000313" key="3">
    <source>
        <dbReference type="EMBL" id="SER97479.1"/>
    </source>
</evidence>
<accession>A0A1H9TKP0</accession>
<feature type="transmembrane region" description="Helical" evidence="1">
    <location>
        <begin position="77"/>
        <end position="95"/>
    </location>
</feature>
<protein>
    <recommendedName>
        <fullName evidence="2">Calcineurin-like phosphoesterase domain-containing protein</fullName>
    </recommendedName>
</protein>
<dbReference type="STRING" id="142588.SAMN04488559_11424"/>
<feature type="transmembrane region" description="Helical" evidence="1">
    <location>
        <begin position="46"/>
        <end position="65"/>
    </location>
</feature>
<feature type="transmembrane region" description="Helical" evidence="1">
    <location>
        <begin position="12"/>
        <end position="34"/>
    </location>
</feature>
<gene>
    <name evidence="3" type="ORF">SAMN04488559_11424</name>
</gene>
<dbReference type="SUPFAM" id="SSF56300">
    <property type="entry name" value="Metallo-dependent phosphatases"/>
    <property type="match status" value="1"/>
</dbReference>
<dbReference type="AlphaFoldDB" id="A0A1H9TKP0"/>
<organism evidence="3 4">
    <name type="scientific">Isobaculum melis</name>
    <dbReference type="NCBI Taxonomy" id="142588"/>
    <lineage>
        <taxon>Bacteria</taxon>
        <taxon>Bacillati</taxon>
        <taxon>Bacillota</taxon>
        <taxon>Bacilli</taxon>
        <taxon>Lactobacillales</taxon>
        <taxon>Carnobacteriaceae</taxon>
        <taxon>Isobaculum</taxon>
    </lineage>
</organism>
<dbReference type="GO" id="GO:0016787">
    <property type="term" value="F:hydrolase activity"/>
    <property type="evidence" value="ECO:0007669"/>
    <property type="project" value="InterPro"/>
</dbReference>